<organism evidence="2 3">
    <name type="scientific">Fictibacillus iocasae</name>
    <dbReference type="NCBI Taxonomy" id="2715437"/>
    <lineage>
        <taxon>Bacteria</taxon>
        <taxon>Bacillati</taxon>
        <taxon>Bacillota</taxon>
        <taxon>Bacilli</taxon>
        <taxon>Bacillales</taxon>
        <taxon>Fictibacillaceae</taxon>
        <taxon>Fictibacillus</taxon>
    </lineage>
</organism>
<comment type="caution">
    <text evidence="2">The sequence shown here is derived from an EMBL/GenBank/DDBJ whole genome shotgun (WGS) entry which is preliminary data.</text>
</comment>
<keyword evidence="1" id="KW-0472">Membrane</keyword>
<dbReference type="PANTHER" id="PTHR31876">
    <property type="entry name" value="COV-LIKE PROTEIN 1"/>
    <property type="match status" value="1"/>
</dbReference>
<feature type="transmembrane region" description="Helical" evidence="1">
    <location>
        <begin position="48"/>
        <end position="67"/>
    </location>
</feature>
<accession>A0ABW2NMW7</accession>
<protein>
    <submittedName>
        <fullName evidence="2">DUF502 domain-containing protein</fullName>
    </submittedName>
</protein>
<dbReference type="EMBL" id="JBHTCP010000004">
    <property type="protein sequence ID" value="MFC7370649.1"/>
    <property type="molecule type" value="Genomic_DNA"/>
</dbReference>
<proteinExistence type="predicted"/>
<dbReference type="Pfam" id="PF04367">
    <property type="entry name" value="DUF502"/>
    <property type="match status" value="1"/>
</dbReference>
<evidence type="ECO:0000313" key="3">
    <source>
        <dbReference type="Proteomes" id="UP001596549"/>
    </source>
</evidence>
<dbReference type="RefSeq" id="WP_379746337.1">
    <property type="nucleotide sequence ID" value="NZ_JBHTCP010000004.1"/>
</dbReference>
<keyword evidence="1" id="KW-0812">Transmembrane</keyword>
<reference evidence="3" key="1">
    <citation type="journal article" date="2019" name="Int. J. Syst. Evol. Microbiol.">
        <title>The Global Catalogue of Microorganisms (GCM) 10K type strain sequencing project: providing services to taxonomists for standard genome sequencing and annotation.</title>
        <authorList>
            <consortium name="The Broad Institute Genomics Platform"/>
            <consortium name="The Broad Institute Genome Sequencing Center for Infectious Disease"/>
            <person name="Wu L."/>
            <person name="Ma J."/>
        </authorList>
    </citation>
    <scope>NUCLEOTIDE SEQUENCE [LARGE SCALE GENOMIC DNA]</scope>
    <source>
        <strain evidence="3">NBRC 106396</strain>
    </source>
</reference>
<evidence type="ECO:0000256" key="1">
    <source>
        <dbReference type="SAM" id="Phobius"/>
    </source>
</evidence>
<dbReference type="PANTHER" id="PTHR31876:SF26">
    <property type="entry name" value="PROTEIN LIKE COV 2"/>
    <property type="match status" value="1"/>
</dbReference>
<evidence type="ECO:0000313" key="2">
    <source>
        <dbReference type="EMBL" id="MFC7370649.1"/>
    </source>
</evidence>
<dbReference type="InterPro" id="IPR007462">
    <property type="entry name" value="COV1-like"/>
</dbReference>
<dbReference type="Proteomes" id="UP001596549">
    <property type="component" value="Unassembled WGS sequence"/>
</dbReference>
<sequence length="198" mass="21989">MKTLAKYFVNGLLTILPIVLALYIVVKVFQFLDSILGTLLKEHMENDYIPGIGILSTVVLITLLGWLSSQYLSGKVIQLTGRLLEKIPFVKTVYTVIKDTIHSLVGEKKSFSTVVMIEHPESGLKNIGFITAENLEQLGRDLDGHVAVYIPQTFQIAGFTFLVPKDRVRILDVKPEEAMKFLLSGGVSSKQKSSKHVS</sequence>
<gene>
    <name evidence="2" type="ORF">ACFQPF_03050</name>
</gene>
<feature type="transmembrane region" description="Helical" evidence="1">
    <location>
        <begin position="7"/>
        <end position="28"/>
    </location>
</feature>
<keyword evidence="3" id="KW-1185">Reference proteome</keyword>
<name>A0ABW2NMW7_9BACL</name>
<keyword evidence="1" id="KW-1133">Transmembrane helix</keyword>